<feature type="compositionally biased region" description="Acidic residues" evidence="1">
    <location>
        <begin position="257"/>
        <end position="281"/>
    </location>
</feature>
<name>A0A1M7Z0N1_9VIBR</name>
<feature type="region of interest" description="Disordered" evidence="1">
    <location>
        <begin position="76"/>
        <end position="109"/>
    </location>
</feature>
<feature type="compositionally biased region" description="Low complexity" evidence="1">
    <location>
        <begin position="91"/>
        <end position="101"/>
    </location>
</feature>
<feature type="region of interest" description="Disordered" evidence="1">
    <location>
        <begin position="230"/>
        <end position="317"/>
    </location>
</feature>
<dbReference type="NCBIfam" id="TIGR03504">
    <property type="entry name" value="FimV_Cterm"/>
    <property type="match status" value="1"/>
</dbReference>
<dbReference type="AlphaFoldDB" id="A0A1M7Z0N1"/>
<organism evidence="2 3">
    <name type="scientific">Vibrio quintilis</name>
    <dbReference type="NCBI Taxonomy" id="1117707"/>
    <lineage>
        <taxon>Bacteria</taxon>
        <taxon>Pseudomonadati</taxon>
        <taxon>Pseudomonadota</taxon>
        <taxon>Gammaproteobacteria</taxon>
        <taxon>Vibrionales</taxon>
        <taxon>Vibrionaceae</taxon>
        <taxon>Vibrio</taxon>
    </lineage>
</organism>
<feature type="region of interest" description="Disordered" evidence="1">
    <location>
        <begin position="384"/>
        <end position="405"/>
    </location>
</feature>
<feature type="region of interest" description="Disordered" evidence="1">
    <location>
        <begin position="24"/>
        <end position="43"/>
    </location>
</feature>
<gene>
    <name evidence="2" type="ORF">VQ7734_03996</name>
</gene>
<dbReference type="Proteomes" id="UP000184600">
    <property type="component" value="Unassembled WGS sequence"/>
</dbReference>
<dbReference type="EMBL" id="FRFG01000058">
    <property type="protein sequence ID" value="SHO58226.1"/>
    <property type="molecule type" value="Genomic_DNA"/>
</dbReference>
<feature type="compositionally biased region" description="Polar residues" evidence="1">
    <location>
        <begin position="301"/>
        <end position="317"/>
    </location>
</feature>
<feature type="compositionally biased region" description="Acidic residues" evidence="1">
    <location>
        <begin position="24"/>
        <end position="41"/>
    </location>
</feature>
<evidence type="ECO:0000256" key="1">
    <source>
        <dbReference type="SAM" id="MobiDB-lite"/>
    </source>
</evidence>
<proteinExistence type="predicted"/>
<feature type="compositionally biased region" description="Acidic residues" evidence="1">
    <location>
        <begin position="76"/>
        <end position="90"/>
    </location>
</feature>
<dbReference type="InterPro" id="IPR020011">
    <property type="entry name" value="FimV_C"/>
</dbReference>
<keyword evidence="3" id="KW-1185">Reference proteome</keyword>
<protein>
    <submittedName>
        <fullName evidence="2">Uncharacterized protein</fullName>
    </submittedName>
</protein>
<accession>A0A1M7Z0N1</accession>
<evidence type="ECO:0000313" key="2">
    <source>
        <dbReference type="EMBL" id="SHO58226.1"/>
    </source>
</evidence>
<reference evidence="3" key="1">
    <citation type="submission" date="2016-12" db="EMBL/GenBank/DDBJ databases">
        <authorList>
            <person name="Rodrigo-Torres L."/>
            <person name="Arahal R.D."/>
            <person name="Lucena T."/>
        </authorList>
    </citation>
    <scope>NUCLEOTIDE SEQUENCE [LARGE SCALE GENOMIC DNA]</scope>
</reference>
<evidence type="ECO:0000313" key="3">
    <source>
        <dbReference type="Proteomes" id="UP000184600"/>
    </source>
</evidence>
<dbReference type="InterPro" id="IPR038440">
    <property type="entry name" value="FimV_C_sf"/>
</dbReference>
<dbReference type="Gene3D" id="1.20.58.2200">
    <property type="match status" value="1"/>
</dbReference>
<sequence length="538" mass="58550">MEAEPSDEDITGEIAESEAALFDELDDVDFETPDASDDDFPAEVAEAPAVEAEASDEDITGEIAESEAALFDELDDIDFETPDSSDDDFPAEVAEAPAVEAEPSDEDITGEIAESEAALFDELDDIDFETPDSSDDDFPAEVAEAPAVEAEPSDEDITGEIAESEAALFDELDDIDFETPDSSDDDFLAEVAEAPAVEAEPSDEDLVEALQESGTDLAEDDVIISDDELPDFGEEEALEAFSSQDEASEPVVSDDYSFIDDVDLPEFDEQDALSLLAEDDEPKLSAEENNPPEADNESDMLSVSSGQTEASDTEFQSQATVDIETVEQEIPASEFDEETLHQLLTEDEMGASGSYAFDANMDEDTMFSAGMDIDSMLDMGGEDWKGFKLSPEQQASISEDVPEDQKDIWRDDLQVHEPQADKENWAVQDDLAENGSEKRHLSIDELMAQVDAEGGEFDDADFKLDVGLNEFPDVIGEVENIDVDNNSEAAGKLDLAKIYIEMNDNKGAIKLLEQAIVDGNDDIRRAAKQLIDGLSDKR</sequence>
<dbReference type="STRING" id="1117707.VQ7734_03996"/>